<dbReference type="EMBL" id="BOMH01000036">
    <property type="protein sequence ID" value="GID66965.1"/>
    <property type="molecule type" value="Genomic_DNA"/>
</dbReference>
<evidence type="ECO:0000313" key="3">
    <source>
        <dbReference type="Proteomes" id="UP000619479"/>
    </source>
</evidence>
<reference evidence="2" key="1">
    <citation type="submission" date="2021-01" db="EMBL/GenBank/DDBJ databases">
        <title>Whole genome shotgun sequence of Actinoplanes cyaneus NBRC 14990.</title>
        <authorList>
            <person name="Komaki H."/>
            <person name="Tamura T."/>
        </authorList>
    </citation>
    <scope>NUCLEOTIDE SEQUENCE</scope>
    <source>
        <strain evidence="2">NBRC 14990</strain>
    </source>
</reference>
<dbReference type="Proteomes" id="UP000619479">
    <property type="component" value="Unassembled WGS sequence"/>
</dbReference>
<feature type="region of interest" description="Disordered" evidence="1">
    <location>
        <begin position="99"/>
        <end position="122"/>
    </location>
</feature>
<comment type="caution">
    <text evidence="2">The sequence shown here is derived from an EMBL/GenBank/DDBJ whole genome shotgun (WGS) entry which is preliminary data.</text>
</comment>
<dbReference type="AlphaFoldDB" id="A0A919M281"/>
<evidence type="ECO:0000313" key="2">
    <source>
        <dbReference type="EMBL" id="GID66965.1"/>
    </source>
</evidence>
<proteinExistence type="predicted"/>
<keyword evidence="3" id="KW-1185">Reference proteome</keyword>
<accession>A0A919M281</accession>
<sequence>MSVGALCVLCTANPSAGVAVTSETTPSLVILITARPPFTVKDLRYVRSPSPPVVTVQPSTVVAAGSVLAFALDGFGDGLDGFAVGVVGWAGVVTDRLGAGRDADDGSGTGTGTGATTSAAGT</sequence>
<name>A0A919M281_9ACTN</name>
<evidence type="ECO:0000256" key="1">
    <source>
        <dbReference type="SAM" id="MobiDB-lite"/>
    </source>
</evidence>
<gene>
    <name evidence="2" type="ORF">Acy02nite_48460</name>
</gene>
<protein>
    <submittedName>
        <fullName evidence="2">Uncharacterized protein</fullName>
    </submittedName>
</protein>
<organism evidence="2 3">
    <name type="scientific">Actinoplanes cyaneus</name>
    <dbReference type="NCBI Taxonomy" id="52696"/>
    <lineage>
        <taxon>Bacteria</taxon>
        <taxon>Bacillati</taxon>
        <taxon>Actinomycetota</taxon>
        <taxon>Actinomycetes</taxon>
        <taxon>Micromonosporales</taxon>
        <taxon>Micromonosporaceae</taxon>
        <taxon>Actinoplanes</taxon>
    </lineage>
</organism>